<keyword evidence="2" id="KW-1185">Reference proteome</keyword>
<sequence>MTDPTPDSALPAFTEAFSNTRDGAGTGLVLAQIDAALSAAQRARGPILWVQDARAVQEGGVPCQRGIAELGLKMPILRIAARSAADALWTMEEGLECAALSAVVGEVWGNPKALDFTATKRLAMRSRRSGVPVWLMRPDGVADLSVAPDRWRVDPAPSLDNPWDARAPGRARWLADLFRTRRGAPTRWVAEHDPAAHRLDLVAAFSDRPLGESAGDAARPAFRSVGGGG</sequence>
<accession>A0A1H3U2I9</accession>
<name>A0A1H3U2I9_9RHOB</name>
<gene>
    <name evidence="1" type="ORF">SAMN05444004_12235</name>
</gene>
<dbReference type="EMBL" id="FNPX01000022">
    <property type="protein sequence ID" value="SDZ56680.1"/>
    <property type="molecule type" value="Genomic_DNA"/>
</dbReference>
<dbReference type="AlphaFoldDB" id="A0A1H3U2I9"/>
<dbReference type="SUPFAM" id="SSF52540">
    <property type="entry name" value="P-loop containing nucleoside triphosphate hydrolases"/>
    <property type="match status" value="1"/>
</dbReference>
<dbReference type="Gene3D" id="3.40.50.300">
    <property type="entry name" value="P-loop containing nucleotide triphosphate hydrolases"/>
    <property type="match status" value="1"/>
</dbReference>
<evidence type="ECO:0000313" key="2">
    <source>
        <dbReference type="Proteomes" id="UP000198914"/>
    </source>
</evidence>
<dbReference type="Proteomes" id="UP000198914">
    <property type="component" value="Unassembled WGS sequence"/>
</dbReference>
<evidence type="ECO:0000313" key="1">
    <source>
        <dbReference type="EMBL" id="SDZ56680.1"/>
    </source>
</evidence>
<dbReference type="InterPro" id="IPR027417">
    <property type="entry name" value="P-loop_NTPase"/>
</dbReference>
<reference evidence="2" key="1">
    <citation type="submission" date="2016-10" db="EMBL/GenBank/DDBJ databases">
        <authorList>
            <person name="Varghese N."/>
            <person name="Submissions S."/>
        </authorList>
    </citation>
    <scope>NUCLEOTIDE SEQUENCE [LARGE SCALE GENOMIC DNA]</scope>
    <source>
        <strain evidence="2">DSM 100420</strain>
    </source>
</reference>
<organism evidence="1 2">
    <name type="scientific">Jannaschia faecimaris</name>
    <dbReference type="NCBI Taxonomy" id="1244108"/>
    <lineage>
        <taxon>Bacteria</taxon>
        <taxon>Pseudomonadati</taxon>
        <taxon>Pseudomonadota</taxon>
        <taxon>Alphaproteobacteria</taxon>
        <taxon>Rhodobacterales</taxon>
        <taxon>Roseobacteraceae</taxon>
        <taxon>Jannaschia</taxon>
    </lineage>
</organism>
<dbReference type="STRING" id="1244108.SAMN05444004_12235"/>
<dbReference type="RefSeq" id="WP_139176724.1">
    <property type="nucleotide sequence ID" value="NZ_FNPX01000022.1"/>
</dbReference>
<protein>
    <submittedName>
        <fullName evidence="1">Protein ImuA</fullName>
    </submittedName>
</protein>
<dbReference type="OrthoDB" id="7202530at2"/>
<proteinExistence type="predicted"/>